<comment type="caution">
    <text evidence="2">The sequence shown here is derived from an EMBL/GenBank/DDBJ whole genome shotgun (WGS) entry which is preliminary data.</text>
</comment>
<proteinExistence type="predicted"/>
<protein>
    <submittedName>
        <fullName evidence="2">Uncharacterized protein</fullName>
    </submittedName>
</protein>
<dbReference type="AlphaFoldDB" id="A0A839ULY5"/>
<evidence type="ECO:0000256" key="1">
    <source>
        <dbReference type="SAM" id="Phobius"/>
    </source>
</evidence>
<reference evidence="2 3" key="1">
    <citation type="submission" date="2020-08" db="EMBL/GenBank/DDBJ databases">
        <title>Genomic Encyclopedia of Type Strains, Phase III (KMG-III): the genomes of soil and plant-associated and newly described type strains.</title>
        <authorList>
            <person name="Whitman W."/>
        </authorList>
    </citation>
    <scope>NUCLEOTIDE SEQUENCE [LARGE SCALE GENOMIC DNA]</scope>
    <source>
        <strain evidence="2 3">CECT 7015</strain>
    </source>
</reference>
<evidence type="ECO:0000313" key="3">
    <source>
        <dbReference type="Proteomes" id="UP000554520"/>
    </source>
</evidence>
<accession>A0A839ULY5</accession>
<keyword evidence="1" id="KW-1133">Transmembrane helix</keyword>
<feature type="transmembrane region" description="Helical" evidence="1">
    <location>
        <begin position="67"/>
        <end position="87"/>
    </location>
</feature>
<feature type="transmembrane region" description="Helical" evidence="1">
    <location>
        <begin position="6"/>
        <end position="24"/>
    </location>
</feature>
<keyword evidence="1" id="KW-0812">Transmembrane</keyword>
<organism evidence="2 3">
    <name type="scientific">Phyllobacterium trifolii</name>
    <dbReference type="NCBI Taxonomy" id="300193"/>
    <lineage>
        <taxon>Bacteria</taxon>
        <taxon>Pseudomonadati</taxon>
        <taxon>Pseudomonadota</taxon>
        <taxon>Alphaproteobacteria</taxon>
        <taxon>Hyphomicrobiales</taxon>
        <taxon>Phyllobacteriaceae</taxon>
        <taxon>Phyllobacterium</taxon>
    </lineage>
</organism>
<dbReference type="EMBL" id="JACHXN010000048">
    <property type="protein sequence ID" value="MBB3149890.1"/>
    <property type="molecule type" value="Genomic_DNA"/>
</dbReference>
<sequence>MSGQIWTVRGMAILGALLGLAVGLPKYLRNPTNVDLGAIRRRGRFDNSSYFHVLHSQVWFKRGITRGAVAGIGMLLTVYFISGQIVMSLR</sequence>
<keyword evidence="3" id="KW-1185">Reference proteome</keyword>
<gene>
    <name evidence="2" type="ORF">FHS21_006347</name>
</gene>
<name>A0A839ULY5_9HYPH</name>
<evidence type="ECO:0000313" key="2">
    <source>
        <dbReference type="EMBL" id="MBB3149890.1"/>
    </source>
</evidence>
<dbReference type="Proteomes" id="UP000554520">
    <property type="component" value="Unassembled WGS sequence"/>
</dbReference>
<keyword evidence="1" id="KW-0472">Membrane</keyword>